<evidence type="ECO:0000313" key="3">
    <source>
        <dbReference type="Proteomes" id="UP000799779"/>
    </source>
</evidence>
<name>A0A6A5X3Y8_9PLEO</name>
<dbReference type="EMBL" id="ML977556">
    <property type="protein sequence ID" value="KAF2007655.1"/>
    <property type="molecule type" value="Genomic_DNA"/>
</dbReference>
<feature type="region of interest" description="Disordered" evidence="1">
    <location>
        <begin position="140"/>
        <end position="176"/>
    </location>
</feature>
<dbReference type="OrthoDB" id="5336565at2759"/>
<dbReference type="Proteomes" id="UP000799779">
    <property type="component" value="Unassembled WGS sequence"/>
</dbReference>
<evidence type="ECO:0000313" key="2">
    <source>
        <dbReference type="EMBL" id="KAF2007655.1"/>
    </source>
</evidence>
<organism evidence="2 3">
    <name type="scientific">Amniculicola lignicola CBS 123094</name>
    <dbReference type="NCBI Taxonomy" id="1392246"/>
    <lineage>
        <taxon>Eukaryota</taxon>
        <taxon>Fungi</taxon>
        <taxon>Dikarya</taxon>
        <taxon>Ascomycota</taxon>
        <taxon>Pezizomycotina</taxon>
        <taxon>Dothideomycetes</taxon>
        <taxon>Pleosporomycetidae</taxon>
        <taxon>Pleosporales</taxon>
        <taxon>Amniculicolaceae</taxon>
        <taxon>Amniculicola</taxon>
    </lineage>
</organism>
<keyword evidence="3" id="KW-1185">Reference proteome</keyword>
<accession>A0A6A5X3Y8</accession>
<feature type="compositionally biased region" description="Polar residues" evidence="1">
    <location>
        <begin position="144"/>
        <end position="156"/>
    </location>
</feature>
<feature type="compositionally biased region" description="Polar residues" evidence="1">
    <location>
        <begin position="21"/>
        <end position="40"/>
    </location>
</feature>
<gene>
    <name evidence="2" type="ORF">P154DRAFT_418818</name>
</gene>
<protein>
    <submittedName>
        <fullName evidence="2">Uncharacterized protein</fullName>
    </submittedName>
</protein>
<dbReference type="AlphaFoldDB" id="A0A6A5X3Y8"/>
<reference evidence="2" key="1">
    <citation type="journal article" date="2020" name="Stud. Mycol.">
        <title>101 Dothideomycetes genomes: a test case for predicting lifestyles and emergence of pathogens.</title>
        <authorList>
            <person name="Haridas S."/>
            <person name="Albert R."/>
            <person name="Binder M."/>
            <person name="Bloem J."/>
            <person name="Labutti K."/>
            <person name="Salamov A."/>
            <person name="Andreopoulos B."/>
            <person name="Baker S."/>
            <person name="Barry K."/>
            <person name="Bills G."/>
            <person name="Bluhm B."/>
            <person name="Cannon C."/>
            <person name="Castanera R."/>
            <person name="Culley D."/>
            <person name="Daum C."/>
            <person name="Ezra D."/>
            <person name="Gonzalez J."/>
            <person name="Henrissat B."/>
            <person name="Kuo A."/>
            <person name="Liang C."/>
            <person name="Lipzen A."/>
            <person name="Lutzoni F."/>
            <person name="Magnuson J."/>
            <person name="Mondo S."/>
            <person name="Nolan M."/>
            <person name="Ohm R."/>
            <person name="Pangilinan J."/>
            <person name="Park H.-J."/>
            <person name="Ramirez L."/>
            <person name="Alfaro M."/>
            <person name="Sun H."/>
            <person name="Tritt A."/>
            <person name="Yoshinaga Y."/>
            <person name="Zwiers L.-H."/>
            <person name="Turgeon B."/>
            <person name="Goodwin S."/>
            <person name="Spatafora J."/>
            <person name="Crous P."/>
            <person name="Grigoriev I."/>
        </authorList>
    </citation>
    <scope>NUCLEOTIDE SEQUENCE</scope>
    <source>
        <strain evidence="2">CBS 123094</strain>
    </source>
</reference>
<proteinExistence type="predicted"/>
<sequence>MPELRHPSSRKRQHSDPPQPNETSQPISKKQRLSHSSGSQPPAVFWDNLSKIWLTKRALREIDRRNIQAAPSPPCSPQRRVRRSVTPNFAAGRKKNSHIVQHTADYLRFCKPSILKDIKSFARHGGPDLSDLRNFPEPIYSSDHAMNSTRSSSQSRLRGPATAASTKPTTNTTKSTGVYDRDFQQHLIDNAIYPDAYEYPNGSVPAEPNNWEDFKQILAQPRPSLSPSQFSDGEFRKFRRADAHATKEKQLSELVVPIIEGKIGDAKCRSGGIPFTNLEPLTDGTLKSGNPDVYYGARPEQLRREVRDELSGCIIPSTQHDLPMAPNFFLAVKGPDGSAAVAKRQACYDGSLGARGMHSLQSHGRAEPVYDNNAYTVTSTYHDGTLKMYTSHVAPPRTPGGCPGYHMTQLRSFAMTDTPDTCRDGLRAYRNGRDWCKDKRDEIISQANKRTNPVEVEARTDDAGASPAPSFVTAVPETEAYTMSQKSWASLNEDSNIPKSLEESDNSIEHLGDYTLPAKRSSKHSEHPQTRRKRRNAGESSGTGHSHESAVTYVSDHSSTSNAIIEQSVRWSWTSSKFQYYKGQDLVKEQNDTPADVWIYFDQGWPGQEGKKWRLWISATREILYS</sequence>
<evidence type="ECO:0000256" key="1">
    <source>
        <dbReference type="SAM" id="MobiDB-lite"/>
    </source>
</evidence>
<feature type="compositionally biased region" description="Low complexity" evidence="1">
    <location>
        <begin position="160"/>
        <end position="176"/>
    </location>
</feature>
<feature type="region of interest" description="Disordered" evidence="1">
    <location>
        <begin position="1"/>
        <end position="42"/>
    </location>
</feature>
<feature type="region of interest" description="Disordered" evidence="1">
    <location>
        <begin position="446"/>
        <end position="474"/>
    </location>
</feature>
<feature type="region of interest" description="Disordered" evidence="1">
    <location>
        <begin position="513"/>
        <end position="555"/>
    </location>
</feature>